<evidence type="ECO:0000313" key="4">
    <source>
        <dbReference type="EMBL" id="CAD7449324.1"/>
    </source>
</evidence>
<evidence type="ECO:0000256" key="3">
    <source>
        <dbReference type="ARBA" id="ARBA00023242"/>
    </source>
</evidence>
<dbReference type="InterPro" id="IPR007858">
    <property type="entry name" value="Dpy-30_motif"/>
</dbReference>
<sequence length="129" mass="14373">MAAVVQAIAEVLRQLVENKINRLRKKKRIWKVSSAGELAVDDKATSKKSLIDFQSLPTRSYLQQTVIPILEEGLTSLTQDRPSDPIGYLATYLLENKGQYDLGTETLDSGSQVEDVHTQAKDSKLLELT</sequence>
<protein>
    <submittedName>
        <fullName evidence="4">Uncharacterized protein</fullName>
    </submittedName>
</protein>
<keyword evidence="3" id="KW-0539">Nucleus</keyword>
<name>A0A7R9FBL2_9NEOP</name>
<comment type="subcellular location">
    <subcellularLocation>
        <location evidence="1">Nucleus</location>
    </subcellularLocation>
</comment>
<reference evidence="4" key="1">
    <citation type="submission" date="2020-11" db="EMBL/GenBank/DDBJ databases">
        <authorList>
            <person name="Tran Van P."/>
        </authorList>
    </citation>
    <scope>NUCLEOTIDE SEQUENCE</scope>
</reference>
<dbReference type="InterPro" id="IPR049629">
    <property type="entry name" value="DPY30_SDC1_DD"/>
</dbReference>
<dbReference type="EMBL" id="OD571483">
    <property type="protein sequence ID" value="CAD7449324.1"/>
    <property type="molecule type" value="Genomic_DNA"/>
</dbReference>
<accession>A0A7R9FBL2</accession>
<dbReference type="CDD" id="cd22965">
    <property type="entry name" value="DD_DPY30_SDC1"/>
    <property type="match status" value="1"/>
</dbReference>
<comment type="similarity">
    <text evidence="2">Belongs to the dpy-30 family.</text>
</comment>
<organism evidence="4">
    <name type="scientific">Timema bartmani</name>
    <dbReference type="NCBI Taxonomy" id="61472"/>
    <lineage>
        <taxon>Eukaryota</taxon>
        <taxon>Metazoa</taxon>
        <taxon>Ecdysozoa</taxon>
        <taxon>Arthropoda</taxon>
        <taxon>Hexapoda</taxon>
        <taxon>Insecta</taxon>
        <taxon>Pterygota</taxon>
        <taxon>Neoptera</taxon>
        <taxon>Polyneoptera</taxon>
        <taxon>Phasmatodea</taxon>
        <taxon>Timematodea</taxon>
        <taxon>Timematoidea</taxon>
        <taxon>Timematidae</taxon>
        <taxon>Timema</taxon>
    </lineage>
</organism>
<dbReference type="AlphaFoldDB" id="A0A7R9FBL2"/>
<proteinExistence type="inferred from homology"/>
<dbReference type="GO" id="GO:0005634">
    <property type="term" value="C:nucleus"/>
    <property type="evidence" value="ECO:0007669"/>
    <property type="project" value="UniProtKB-SubCell"/>
</dbReference>
<evidence type="ECO:0000256" key="2">
    <source>
        <dbReference type="ARBA" id="ARBA00010849"/>
    </source>
</evidence>
<gene>
    <name evidence="4" type="ORF">TBIB3V08_LOCUS11599</name>
</gene>
<evidence type="ECO:0000256" key="1">
    <source>
        <dbReference type="ARBA" id="ARBA00004123"/>
    </source>
</evidence>
<dbReference type="Pfam" id="PF05186">
    <property type="entry name" value="Dpy-30"/>
    <property type="match status" value="1"/>
</dbReference>
<dbReference type="Gene3D" id="1.20.890.10">
    <property type="entry name" value="cAMP-dependent protein kinase regulatory subunit, dimerization-anchoring domain"/>
    <property type="match status" value="1"/>
</dbReference>